<protein>
    <submittedName>
        <fullName evidence="1">Uncharacterized protein</fullName>
    </submittedName>
</protein>
<proteinExistence type="predicted"/>
<gene>
    <name evidence="1" type="ORF">B0H66DRAFT_539203</name>
</gene>
<evidence type="ECO:0000313" key="2">
    <source>
        <dbReference type="Proteomes" id="UP001283341"/>
    </source>
</evidence>
<dbReference type="AlphaFoldDB" id="A0AAE0IPF1"/>
<keyword evidence="2" id="KW-1185">Reference proteome</keyword>
<organism evidence="1 2">
    <name type="scientific">Apodospora peruviana</name>
    <dbReference type="NCBI Taxonomy" id="516989"/>
    <lineage>
        <taxon>Eukaryota</taxon>
        <taxon>Fungi</taxon>
        <taxon>Dikarya</taxon>
        <taxon>Ascomycota</taxon>
        <taxon>Pezizomycotina</taxon>
        <taxon>Sordariomycetes</taxon>
        <taxon>Sordariomycetidae</taxon>
        <taxon>Sordariales</taxon>
        <taxon>Lasiosphaeriaceae</taxon>
        <taxon>Apodospora</taxon>
    </lineage>
</organism>
<evidence type="ECO:0000313" key="1">
    <source>
        <dbReference type="EMBL" id="KAK3328709.1"/>
    </source>
</evidence>
<accession>A0AAE0IPF1</accession>
<comment type="caution">
    <text evidence="1">The sequence shown here is derived from an EMBL/GenBank/DDBJ whole genome shotgun (WGS) entry which is preliminary data.</text>
</comment>
<reference evidence="1" key="2">
    <citation type="submission" date="2023-06" db="EMBL/GenBank/DDBJ databases">
        <authorList>
            <consortium name="Lawrence Berkeley National Laboratory"/>
            <person name="Haridas S."/>
            <person name="Hensen N."/>
            <person name="Bonometti L."/>
            <person name="Westerberg I."/>
            <person name="Brannstrom I.O."/>
            <person name="Guillou S."/>
            <person name="Cros-Aarteil S."/>
            <person name="Calhoun S."/>
            <person name="Kuo A."/>
            <person name="Mondo S."/>
            <person name="Pangilinan J."/>
            <person name="Riley R."/>
            <person name="Labutti K."/>
            <person name="Andreopoulos B."/>
            <person name="Lipzen A."/>
            <person name="Chen C."/>
            <person name="Yanf M."/>
            <person name="Daum C."/>
            <person name="Ng V."/>
            <person name="Clum A."/>
            <person name="Steindorff A."/>
            <person name="Ohm R."/>
            <person name="Martin F."/>
            <person name="Silar P."/>
            <person name="Natvig D."/>
            <person name="Lalanne C."/>
            <person name="Gautier V."/>
            <person name="Ament-Velasquez S.L."/>
            <person name="Kruys A."/>
            <person name="Hutchinson M.I."/>
            <person name="Powell A.J."/>
            <person name="Barry K."/>
            <person name="Miller A.N."/>
            <person name="Grigoriev I.V."/>
            <person name="Debuchy R."/>
            <person name="Gladieux P."/>
            <person name="Thoren M.H."/>
            <person name="Johannesson H."/>
        </authorList>
    </citation>
    <scope>NUCLEOTIDE SEQUENCE</scope>
    <source>
        <strain evidence="1">CBS 118394</strain>
    </source>
</reference>
<name>A0AAE0IPF1_9PEZI</name>
<sequence>MYDSFLFNSEQRNYVTYKRELFAMVAFCRHQHRHLFEAPGPSTNLPIRNLPDLASYGNGRSIRRTTESRHYPTLSKDRSISADLYKFIGQDISSPGRETSYTLFNRRKAYQLLNLQWK</sequence>
<reference evidence="1" key="1">
    <citation type="journal article" date="2023" name="Mol. Phylogenet. Evol.">
        <title>Genome-scale phylogeny and comparative genomics of the fungal order Sordariales.</title>
        <authorList>
            <person name="Hensen N."/>
            <person name="Bonometti L."/>
            <person name="Westerberg I."/>
            <person name="Brannstrom I.O."/>
            <person name="Guillou S."/>
            <person name="Cros-Aarteil S."/>
            <person name="Calhoun S."/>
            <person name="Haridas S."/>
            <person name="Kuo A."/>
            <person name="Mondo S."/>
            <person name="Pangilinan J."/>
            <person name="Riley R."/>
            <person name="LaButti K."/>
            <person name="Andreopoulos B."/>
            <person name="Lipzen A."/>
            <person name="Chen C."/>
            <person name="Yan M."/>
            <person name="Daum C."/>
            <person name="Ng V."/>
            <person name="Clum A."/>
            <person name="Steindorff A."/>
            <person name="Ohm R.A."/>
            <person name="Martin F."/>
            <person name="Silar P."/>
            <person name="Natvig D.O."/>
            <person name="Lalanne C."/>
            <person name="Gautier V."/>
            <person name="Ament-Velasquez S.L."/>
            <person name="Kruys A."/>
            <person name="Hutchinson M.I."/>
            <person name="Powell A.J."/>
            <person name="Barry K."/>
            <person name="Miller A.N."/>
            <person name="Grigoriev I.V."/>
            <person name="Debuchy R."/>
            <person name="Gladieux P."/>
            <person name="Hiltunen Thoren M."/>
            <person name="Johannesson H."/>
        </authorList>
    </citation>
    <scope>NUCLEOTIDE SEQUENCE</scope>
    <source>
        <strain evidence="1">CBS 118394</strain>
    </source>
</reference>
<dbReference type="EMBL" id="JAUEDM010000001">
    <property type="protein sequence ID" value="KAK3328709.1"/>
    <property type="molecule type" value="Genomic_DNA"/>
</dbReference>
<dbReference type="Proteomes" id="UP001283341">
    <property type="component" value="Unassembled WGS sequence"/>
</dbReference>